<proteinExistence type="inferred from homology"/>
<dbReference type="Proteomes" id="UP000782312">
    <property type="component" value="Unassembled WGS sequence"/>
</dbReference>
<dbReference type="Pfam" id="PF00460">
    <property type="entry name" value="Flg_bb_rod"/>
    <property type="match status" value="1"/>
</dbReference>
<dbReference type="PIRSF" id="PIRSF002889">
    <property type="entry name" value="Rod_FlgB"/>
    <property type="match status" value="1"/>
</dbReference>
<reference evidence="8" key="1">
    <citation type="submission" date="2020-07" db="EMBL/GenBank/DDBJ databases">
        <title>Huge and variable diversity of episymbiotic CPR bacteria and DPANN archaea in groundwater ecosystems.</title>
        <authorList>
            <person name="He C.Y."/>
            <person name="Keren R."/>
            <person name="Whittaker M."/>
            <person name="Farag I.F."/>
            <person name="Doudna J."/>
            <person name="Cate J.H.D."/>
            <person name="Banfield J.F."/>
        </authorList>
    </citation>
    <scope>NUCLEOTIDE SEQUENCE</scope>
    <source>
        <strain evidence="8">NC_groundwater_763_Ag_S-0.2um_68_21</strain>
    </source>
</reference>
<evidence type="ECO:0000256" key="2">
    <source>
        <dbReference type="ARBA" id="ARBA00009677"/>
    </source>
</evidence>
<dbReference type="InterPro" id="IPR001444">
    <property type="entry name" value="Flag_bb_rod_N"/>
</dbReference>
<evidence type="ECO:0000256" key="4">
    <source>
        <dbReference type="ARBA" id="ARBA00023143"/>
    </source>
</evidence>
<feature type="domain" description="Flagellar basal body rod protein N-terminal" evidence="7">
    <location>
        <begin position="22"/>
        <end position="41"/>
    </location>
</feature>
<organism evidence="8 9">
    <name type="scientific">Tectimicrobiota bacterium</name>
    <dbReference type="NCBI Taxonomy" id="2528274"/>
    <lineage>
        <taxon>Bacteria</taxon>
        <taxon>Pseudomonadati</taxon>
        <taxon>Nitrospinota/Tectimicrobiota group</taxon>
        <taxon>Candidatus Tectimicrobiota</taxon>
    </lineage>
</organism>
<evidence type="ECO:0000256" key="6">
    <source>
        <dbReference type="PIRNR" id="PIRNR002889"/>
    </source>
</evidence>
<comment type="subunit">
    <text evidence="6">The basal body constitutes a major portion of the flagellar organelle and consists of a number of rings mounted on a central rod.</text>
</comment>
<keyword evidence="8" id="KW-0966">Cell projection</keyword>
<dbReference type="AlphaFoldDB" id="A0A932I1H5"/>
<keyword evidence="8" id="KW-0282">Flagellum</keyword>
<dbReference type="GO" id="GO:0071978">
    <property type="term" value="P:bacterial-type flagellum-dependent swarming motility"/>
    <property type="evidence" value="ECO:0007669"/>
    <property type="project" value="TreeGrafter"/>
</dbReference>
<accession>A0A932I1H5</accession>
<gene>
    <name evidence="8" type="primary">flgB</name>
    <name evidence="8" type="ORF">HYZ11_15335</name>
</gene>
<evidence type="ECO:0000256" key="1">
    <source>
        <dbReference type="ARBA" id="ARBA00004117"/>
    </source>
</evidence>
<dbReference type="NCBIfam" id="TIGR01396">
    <property type="entry name" value="FlgB"/>
    <property type="match status" value="1"/>
</dbReference>
<comment type="similarity">
    <text evidence="2 6">Belongs to the flagella basal body rod proteins family.</text>
</comment>
<dbReference type="PANTHER" id="PTHR30435">
    <property type="entry name" value="FLAGELLAR PROTEIN"/>
    <property type="match status" value="1"/>
</dbReference>
<comment type="subcellular location">
    <subcellularLocation>
        <location evidence="1 6">Bacterial flagellum basal body</location>
    </subcellularLocation>
</comment>
<evidence type="ECO:0000256" key="5">
    <source>
        <dbReference type="ARBA" id="ARBA00024934"/>
    </source>
</evidence>
<sequence>MSGPNLFSDTMYAFERSLDFRSVRHNIVTTNISNADTPGFKAKDVRFESVLKRALEKDRGIALARTNPSHIEGGSGVDILSTAAPDIVKTDSPVASFDGNTVSVDAEMAKLSENSLLYQAETDVLARLFSGLRYAVSEGGNI</sequence>
<protein>
    <recommendedName>
        <fullName evidence="3 6">Flagellar basal body rod protein FlgB</fullName>
    </recommendedName>
</protein>
<dbReference type="EMBL" id="JACPUR010000037">
    <property type="protein sequence ID" value="MBI3128978.1"/>
    <property type="molecule type" value="Genomic_DNA"/>
</dbReference>
<comment type="function">
    <text evidence="5 6">Structural component of flagellum, the bacterial motility apparatus. Part of the rod structure of flagellar basal body.</text>
</comment>
<keyword evidence="8" id="KW-0969">Cilium</keyword>
<name>A0A932I1H5_UNCTE</name>
<dbReference type="PANTHER" id="PTHR30435:SF12">
    <property type="entry name" value="FLAGELLAR BASAL BODY ROD PROTEIN FLGB"/>
    <property type="match status" value="1"/>
</dbReference>
<dbReference type="InterPro" id="IPR006300">
    <property type="entry name" value="FlgB"/>
</dbReference>
<evidence type="ECO:0000313" key="9">
    <source>
        <dbReference type="Proteomes" id="UP000782312"/>
    </source>
</evidence>
<evidence type="ECO:0000256" key="3">
    <source>
        <dbReference type="ARBA" id="ARBA00014376"/>
    </source>
</evidence>
<evidence type="ECO:0000259" key="7">
    <source>
        <dbReference type="Pfam" id="PF00460"/>
    </source>
</evidence>
<comment type="caution">
    <text evidence="8">The sequence shown here is derived from an EMBL/GenBank/DDBJ whole genome shotgun (WGS) entry which is preliminary data.</text>
</comment>
<dbReference type="GO" id="GO:0030694">
    <property type="term" value="C:bacterial-type flagellum basal body, rod"/>
    <property type="evidence" value="ECO:0007669"/>
    <property type="project" value="InterPro"/>
</dbReference>
<evidence type="ECO:0000313" key="8">
    <source>
        <dbReference type="EMBL" id="MBI3128978.1"/>
    </source>
</evidence>
<keyword evidence="4 6" id="KW-0975">Bacterial flagellum</keyword>